<evidence type="ECO:0000313" key="1">
    <source>
        <dbReference type="EMBL" id="CAA9571936.1"/>
    </source>
</evidence>
<dbReference type="Gene3D" id="3.40.50.300">
    <property type="entry name" value="P-loop containing nucleotide triphosphate hydrolases"/>
    <property type="match status" value="1"/>
</dbReference>
<dbReference type="EMBL" id="CADCWJ010000548">
    <property type="protein sequence ID" value="CAA9571936.1"/>
    <property type="molecule type" value="Genomic_DNA"/>
</dbReference>
<protein>
    <submittedName>
        <fullName evidence="1">Uncharacterized protein</fullName>
    </submittedName>
</protein>
<accession>A0A6J4VEX8</accession>
<dbReference type="InterPro" id="IPR027417">
    <property type="entry name" value="P-loop_NTPase"/>
</dbReference>
<gene>
    <name evidence="1" type="ORF">AVDCRST_MAG87-2508</name>
</gene>
<dbReference type="Pfam" id="PF13671">
    <property type="entry name" value="AAA_33"/>
    <property type="match status" value="1"/>
</dbReference>
<proteinExistence type="predicted"/>
<dbReference type="SUPFAM" id="SSF52540">
    <property type="entry name" value="P-loop containing nucleoside triphosphate hydrolases"/>
    <property type="match status" value="1"/>
</dbReference>
<sequence length="208" mass="23293">MFNVCAACGSFNAEHDVRDGEPGWGTAVCPDCGAGERFRRLPLFVVTGPSGAGKTTTCRLLTRTLPECVVLESDILWGAIDMSGHDGLGRYWNAWLRLVVNIHQAGRSVVLCGTVVPSLMESRPSRRFFSATHYAALTCDDAELERRLRGRPEWRGCDDAFIAEHLSFNRWFRSNPYPDQPPIELIDTTHATVEESAEAVRRWVRSRL</sequence>
<dbReference type="AlphaFoldDB" id="A0A6J4VEX8"/>
<name>A0A6J4VEX8_9BACT</name>
<reference evidence="1" key="1">
    <citation type="submission" date="2020-02" db="EMBL/GenBank/DDBJ databases">
        <authorList>
            <person name="Meier V. D."/>
        </authorList>
    </citation>
    <scope>NUCLEOTIDE SEQUENCE</scope>
    <source>
        <strain evidence="1">AVDCRST_MAG87</strain>
    </source>
</reference>
<organism evidence="1">
    <name type="scientific">uncultured Thermomicrobiales bacterium</name>
    <dbReference type="NCBI Taxonomy" id="1645740"/>
    <lineage>
        <taxon>Bacteria</taxon>
        <taxon>Pseudomonadati</taxon>
        <taxon>Thermomicrobiota</taxon>
        <taxon>Thermomicrobia</taxon>
        <taxon>Thermomicrobiales</taxon>
        <taxon>environmental samples</taxon>
    </lineage>
</organism>